<organism evidence="9 10">
    <name type="scientific">Companilactobacillus suantsaicola</name>
    <dbReference type="NCBI Taxonomy" id="2487723"/>
    <lineage>
        <taxon>Bacteria</taxon>
        <taxon>Bacillati</taxon>
        <taxon>Bacillota</taxon>
        <taxon>Bacilli</taxon>
        <taxon>Lactobacillales</taxon>
        <taxon>Lactobacillaceae</taxon>
        <taxon>Companilactobacillus</taxon>
    </lineage>
</organism>
<dbReference type="PANTHER" id="PTHR23517:SF10">
    <property type="entry name" value="MAJOR FACILITATOR SUPERFAMILY (MFS) PROFILE DOMAIN-CONTAINING PROTEIN"/>
    <property type="match status" value="1"/>
</dbReference>
<protein>
    <submittedName>
        <fullName evidence="9">MFS transporter</fullName>
    </submittedName>
</protein>
<keyword evidence="6 7" id="KW-0472">Membrane</keyword>
<gene>
    <name evidence="9" type="ORF">EGT49_11815</name>
</gene>
<feature type="transmembrane region" description="Helical" evidence="7">
    <location>
        <begin position="72"/>
        <end position="89"/>
    </location>
</feature>
<dbReference type="PROSITE" id="PS50850">
    <property type="entry name" value="MFS"/>
    <property type="match status" value="1"/>
</dbReference>
<keyword evidence="5 7" id="KW-1133">Transmembrane helix</keyword>
<feature type="transmembrane region" description="Helical" evidence="7">
    <location>
        <begin position="268"/>
        <end position="285"/>
    </location>
</feature>
<feature type="transmembrane region" description="Helical" evidence="7">
    <location>
        <begin position="39"/>
        <end position="60"/>
    </location>
</feature>
<keyword evidence="4 7" id="KW-0812">Transmembrane</keyword>
<accession>A0A4Z0JEX9</accession>
<feature type="transmembrane region" description="Helical" evidence="7">
    <location>
        <begin position="158"/>
        <end position="178"/>
    </location>
</feature>
<comment type="caution">
    <text evidence="9">The sequence shown here is derived from an EMBL/GenBank/DDBJ whole genome shotgun (WGS) entry which is preliminary data.</text>
</comment>
<evidence type="ECO:0000313" key="9">
    <source>
        <dbReference type="EMBL" id="TGD21217.1"/>
    </source>
</evidence>
<feature type="transmembrane region" description="Helical" evidence="7">
    <location>
        <begin position="198"/>
        <end position="217"/>
    </location>
</feature>
<dbReference type="InterPro" id="IPR011701">
    <property type="entry name" value="MFS"/>
</dbReference>
<reference evidence="9 10" key="1">
    <citation type="submission" date="2018-10" db="EMBL/GenBank/DDBJ databases">
        <title>Lactobacillus sp. R7 and Lactobacillus sp. R19 isolated from fermented mustard green product of Taiwan.</title>
        <authorList>
            <person name="Lin S.-T."/>
        </authorList>
    </citation>
    <scope>NUCLEOTIDE SEQUENCE [LARGE SCALE GENOMIC DNA]</scope>
    <source>
        <strain evidence="9 10">BCRC 81127</strain>
    </source>
</reference>
<sequence>MKKVSAKTLIFGAFLESVGSSFIWPINTIFIHDYLHKSLAVAGMVLFFNSILTFAGNFMGGKLFDRWGGHKTVIVSTAIGLLALVGLIFNHSWPAYPILLPILGFGVGSAFTVINSFAAQIDEVDRYKLFNAIYVGTNLGNAIGTALGGYIAGIQMTLVFVANFFFLTLFFLIAIFWYNNREAPKAKSERIKVEKTKLHPGVGLMALFLGASWFSYSQWSSNISAHLTNLGIPVSKYSLLWTINAVVIVIVLPVINRLVENKEWFKRIQIPLGVILFIVAFAAIINAKTYIYFVIGMVVLTLGETLVYPGIPAMVSESTPKQEAGRYQSLLSMSSTFARAIGPLLGGLVVENSSYNSLYFVAIFVLVVSLFILRVGHRELLNGQKNTFKA</sequence>
<dbReference type="CDD" id="cd17329">
    <property type="entry name" value="MFS_MdtH_MDR_like"/>
    <property type="match status" value="1"/>
</dbReference>
<evidence type="ECO:0000256" key="3">
    <source>
        <dbReference type="ARBA" id="ARBA00022475"/>
    </source>
</evidence>
<dbReference type="EMBL" id="RKLY01000043">
    <property type="protein sequence ID" value="TGD21217.1"/>
    <property type="molecule type" value="Genomic_DNA"/>
</dbReference>
<feature type="transmembrane region" description="Helical" evidence="7">
    <location>
        <begin position="95"/>
        <end position="117"/>
    </location>
</feature>
<dbReference type="InterPro" id="IPR036259">
    <property type="entry name" value="MFS_trans_sf"/>
</dbReference>
<evidence type="ECO:0000256" key="1">
    <source>
        <dbReference type="ARBA" id="ARBA00004651"/>
    </source>
</evidence>
<evidence type="ECO:0000259" key="8">
    <source>
        <dbReference type="PROSITE" id="PS50850"/>
    </source>
</evidence>
<dbReference type="OrthoDB" id="3268460at2"/>
<dbReference type="Proteomes" id="UP000298021">
    <property type="component" value="Unassembled WGS sequence"/>
</dbReference>
<name>A0A4Z0JEX9_9LACO</name>
<dbReference type="GO" id="GO:0005886">
    <property type="term" value="C:plasma membrane"/>
    <property type="evidence" value="ECO:0007669"/>
    <property type="project" value="UniProtKB-SubCell"/>
</dbReference>
<dbReference type="Gene3D" id="1.20.1250.20">
    <property type="entry name" value="MFS general substrate transporter like domains"/>
    <property type="match status" value="2"/>
</dbReference>
<dbReference type="SUPFAM" id="SSF103473">
    <property type="entry name" value="MFS general substrate transporter"/>
    <property type="match status" value="1"/>
</dbReference>
<dbReference type="GO" id="GO:0022857">
    <property type="term" value="F:transmembrane transporter activity"/>
    <property type="evidence" value="ECO:0007669"/>
    <property type="project" value="InterPro"/>
</dbReference>
<evidence type="ECO:0000256" key="6">
    <source>
        <dbReference type="ARBA" id="ARBA00023136"/>
    </source>
</evidence>
<evidence type="ECO:0000313" key="10">
    <source>
        <dbReference type="Proteomes" id="UP000298021"/>
    </source>
</evidence>
<evidence type="ECO:0000256" key="2">
    <source>
        <dbReference type="ARBA" id="ARBA00022448"/>
    </source>
</evidence>
<feature type="transmembrane region" description="Helical" evidence="7">
    <location>
        <begin position="356"/>
        <end position="375"/>
    </location>
</feature>
<keyword evidence="10" id="KW-1185">Reference proteome</keyword>
<dbReference type="AlphaFoldDB" id="A0A4Z0JEX9"/>
<dbReference type="InterPro" id="IPR050171">
    <property type="entry name" value="MFS_Transporters"/>
</dbReference>
<feature type="transmembrane region" description="Helical" evidence="7">
    <location>
        <begin position="129"/>
        <end position="152"/>
    </location>
</feature>
<dbReference type="RefSeq" id="WP_135374526.1">
    <property type="nucleotide sequence ID" value="NZ_RKLY01000043.1"/>
</dbReference>
<feature type="transmembrane region" description="Helical" evidence="7">
    <location>
        <begin position="237"/>
        <end position="256"/>
    </location>
</feature>
<evidence type="ECO:0000256" key="5">
    <source>
        <dbReference type="ARBA" id="ARBA00022989"/>
    </source>
</evidence>
<dbReference type="PANTHER" id="PTHR23517">
    <property type="entry name" value="RESISTANCE PROTEIN MDTM, PUTATIVE-RELATED-RELATED"/>
    <property type="match status" value="1"/>
</dbReference>
<dbReference type="Pfam" id="PF07690">
    <property type="entry name" value="MFS_1"/>
    <property type="match status" value="1"/>
</dbReference>
<keyword evidence="2" id="KW-0813">Transport</keyword>
<feature type="domain" description="Major facilitator superfamily (MFS) profile" evidence="8">
    <location>
        <begin position="5"/>
        <end position="380"/>
    </location>
</feature>
<evidence type="ECO:0000256" key="7">
    <source>
        <dbReference type="SAM" id="Phobius"/>
    </source>
</evidence>
<evidence type="ECO:0000256" key="4">
    <source>
        <dbReference type="ARBA" id="ARBA00022692"/>
    </source>
</evidence>
<proteinExistence type="predicted"/>
<comment type="subcellular location">
    <subcellularLocation>
        <location evidence="1">Cell membrane</location>
        <topology evidence="1">Multi-pass membrane protein</topology>
    </subcellularLocation>
</comment>
<dbReference type="InterPro" id="IPR020846">
    <property type="entry name" value="MFS_dom"/>
</dbReference>
<keyword evidence="3" id="KW-1003">Cell membrane</keyword>